<protein>
    <recommendedName>
        <fullName evidence="7">Large ribosomal subunit protein uL3m</fullName>
    </recommendedName>
</protein>
<evidence type="ECO:0000256" key="8">
    <source>
        <dbReference type="RuleBase" id="RU003905"/>
    </source>
</evidence>
<evidence type="ECO:0000256" key="6">
    <source>
        <dbReference type="ARBA" id="ARBA00023274"/>
    </source>
</evidence>
<evidence type="ECO:0000256" key="2">
    <source>
        <dbReference type="ARBA" id="ARBA00006540"/>
    </source>
</evidence>
<keyword evidence="3" id="KW-0809">Transit peptide</keyword>
<comment type="subcellular location">
    <subcellularLocation>
        <location evidence="1">Mitochondrion</location>
    </subcellularLocation>
</comment>
<dbReference type="PROSITE" id="PS00474">
    <property type="entry name" value="RIBOSOMAL_L3"/>
    <property type="match status" value="1"/>
</dbReference>
<reference evidence="9" key="1">
    <citation type="submission" date="2021-06" db="EMBL/GenBank/DDBJ databases">
        <authorList>
            <consortium name="DOE Joint Genome Institute"/>
            <person name="Mondo S.J."/>
            <person name="Amses K.R."/>
            <person name="Simmons D.R."/>
            <person name="Longcore J.E."/>
            <person name="Seto K."/>
            <person name="Alves G.H."/>
            <person name="Bonds A.E."/>
            <person name="Quandt C.A."/>
            <person name="Davis W.J."/>
            <person name="Chang Y."/>
            <person name="Letcher P.M."/>
            <person name="Powell M.J."/>
            <person name="Kuo A."/>
            <person name="Labutti K."/>
            <person name="Pangilinan J."/>
            <person name="Andreopoulos W."/>
            <person name="Tritt A."/>
            <person name="Riley R."/>
            <person name="Hundley H."/>
            <person name="Johnson J."/>
            <person name="Lipzen A."/>
            <person name="Barry K."/>
            <person name="Berbee M.L."/>
            <person name="Buchler N.E."/>
            <person name="Grigoriev I.V."/>
            <person name="Spatafora J.W."/>
            <person name="Stajich J.E."/>
            <person name="James T.Y."/>
        </authorList>
    </citation>
    <scope>NUCLEOTIDE SEQUENCE</scope>
    <source>
        <strain evidence="9">AG</strain>
    </source>
</reference>
<dbReference type="InterPro" id="IPR000597">
    <property type="entry name" value="Ribosomal_uL3"/>
</dbReference>
<evidence type="ECO:0000313" key="10">
    <source>
        <dbReference type="Proteomes" id="UP001206595"/>
    </source>
</evidence>
<dbReference type="HAMAP" id="MF_01325_B">
    <property type="entry name" value="Ribosomal_uL3_B"/>
    <property type="match status" value="1"/>
</dbReference>
<gene>
    <name evidence="9" type="ORF">K450DRAFT_260649</name>
</gene>
<evidence type="ECO:0000256" key="7">
    <source>
        <dbReference type="ARBA" id="ARBA00035209"/>
    </source>
</evidence>
<keyword evidence="4 8" id="KW-0689">Ribosomal protein</keyword>
<evidence type="ECO:0000256" key="4">
    <source>
        <dbReference type="ARBA" id="ARBA00022980"/>
    </source>
</evidence>
<dbReference type="GO" id="GO:0003735">
    <property type="term" value="F:structural constituent of ribosome"/>
    <property type="evidence" value="ECO:0007669"/>
    <property type="project" value="InterPro"/>
</dbReference>
<dbReference type="FunFam" id="2.40.30.10:FF:000004">
    <property type="entry name" value="50S ribosomal protein L3"/>
    <property type="match status" value="1"/>
</dbReference>
<dbReference type="NCBIfam" id="TIGR03625">
    <property type="entry name" value="L3_bact"/>
    <property type="match status" value="1"/>
</dbReference>
<dbReference type="InterPro" id="IPR019927">
    <property type="entry name" value="Ribosomal_uL3_bac/org-type"/>
</dbReference>
<dbReference type="Gene3D" id="3.30.160.810">
    <property type="match status" value="1"/>
</dbReference>
<dbReference type="PANTHER" id="PTHR11229:SF8">
    <property type="entry name" value="LARGE RIBOSOMAL SUBUNIT PROTEIN UL3M"/>
    <property type="match status" value="1"/>
</dbReference>
<dbReference type="SUPFAM" id="SSF50447">
    <property type="entry name" value="Translation proteins"/>
    <property type="match status" value="1"/>
</dbReference>
<dbReference type="PANTHER" id="PTHR11229">
    <property type="entry name" value="50S RIBOSOMAL PROTEIN L3"/>
    <property type="match status" value="1"/>
</dbReference>
<evidence type="ECO:0000256" key="1">
    <source>
        <dbReference type="ARBA" id="ARBA00004173"/>
    </source>
</evidence>
<evidence type="ECO:0000256" key="5">
    <source>
        <dbReference type="ARBA" id="ARBA00023128"/>
    </source>
</evidence>
<evidence type="ECO:0000313" key="9">
    <source>
        <dbReference type="EMBL" id="KAI8575678.1"/>
    </source>
</evidence>
<dbReference type="AlphaFoldDB" id="A0AAD5E1U1"/>
<keyword evidence="5" id="KW-0496">Mitochondrion</keyword>
<reference evidence="9" key="2">
    <citation type="journal article" date="2022" name="Proc. Natl. Acad. Sci. U.S.A.">
        <title>Diploid-dominant life cycles characterize the early evolution of Fungi.</title>
        <authorList>
            <person name="Amses K.R."/>
            <person name="Simmons D.R."/>
            <person name="Longcore J.E."/>
            <person name="Mondo S.J."/>
            <person name="Seto K."/>
            <person name="Jeronimo G.H."/>
            <person name="Bonds A.E."/>
            <person name="Quandt C.A."/>
            <person name="Davis W.J."/>
            <person name="Chang Y."/>
            <person name="Federici B.A."/>
            <person name="Kuo A."/>
            <person name="LaButti K."/>
            <person name="Pangilinan J."/>
            <person name="Andreopoulos W."/>
            <person name="Tritt A."/>
            <person name="Riley R."/>
            <person name="Hundley H."/>
            <person name="Johnson J."/>
            <person name="Lipzen A."/>
            <person name="Barry K."/>
            <person name="Lang B.F."/>
            <person name="Cuomo C.A."/>
            <person name="Buchler N.E."/>
            <person name="Grigoriev I.V."/>
            <person name="Spatafora J.W."/>
            <person name="Stajich J.E."/>
            <person name="James T.Y."/>
        </authorList>
    </citation>
    <scope>NUCLEOTIDE SEQUENCE</scope>
    <source>
        <strain evidence="9">AG</strain>
    </source>
</reference>
<evidence type="ECO:0000256" key="3">
    <source>
        <dbReference type="ARBA" id="ARBA00022946"/>
    </source>
</evidence>
<dbReference type="Gene3D" id="2.40.30.10">
    <property type="entry name" value="Translation factors"/>
    <property type="match status" value="1"/>
</dbReference>
<keyword evidence="10" id="KW-1185">Reference proteome</keyword>
<organism evidence="9 10">
    <name type="scientific">Umbelopsis ramanniana AG</name>
    <dbReference type="NCBI Taxonomy" id="1314678"/>
    <lineage>
        <taxon>Eukaryota</taxon>
        <taxon>Fungi</taxon>
        <taxon>Fungi incertae sedis</taxon>
        <taxon>Mucoromycota</taxon>
        <taxon>Mucoromycotina</taxon>
        <taxon>Umbelopsidomycetes</taxon>
        <taxon>Umbelopsidales</taxon>
        <taxon>Umbelopsidaceae</taxon>
        <taxon>Umbelopsis</taxon>
    </lineage>
</organism>
<dbReference type="GO" id="GO:0006412">
    <property type="term" value="P:translation"/>
    <property type="evidence" value="ECO:0007669"/>
    <property type="project" value="InterPro"/>
</dbReference>
<dbReference type="Pfam" id="PF00297">
    <property type="entry name" value="Ribosomal_L3"/>
    <property type="match status" value="1"/>
</dbReference>
<name>A0AAD5E1U1_UMBRA</name>
<dbReference type="GO" id="GO:0005762">
    <property type="term" value="C:mitochondrial large ribosomal subunit"/>
    <property type="evidence" value="ECO:0007669"/>
    <property type="project" value="TreeGrafter"/>
</dbReference>
<keyword evidence="6 8" id="KW-0687">Ribonucleoprotein</keyword>
<comment type="caution">
    <text evidence="9">The sequence shown here is derived from an EMBL/GenBank/DDBJ whole genome shotgun (WGS) entry which is preliminary data.</text>
</comment>
<dbReference type="InterPro" id="IPR019926">
    <property type="entry name" value="Ribosomal_uL3_CS"/>
</dbReference>
<dbReference type="InterPro" id="IPR009000">
    <property type="entry name" value="Transl_B-barrel_sf"/>
</dbReference>
<dbReference type="Proteomes" id="UP001206595">
    <property type="component" value="Unassembled WGS sequence"/>
</dbReference>
<dbReference type="EMBL" id="MU620973">
    <property type="protein sequence ID" value="KAI8575678.1"/>
    <property type="molecule type" value="Genomic_DNA"/>
</dbReference>
<proteinExistence type="inferred from homology"/>
<accession>A0AAD5E1U1</accession>
<sequence>MVEVTCAIFFGKSPKFFTSPENSNIGPLIAMNSLTKLLPSITSAVATRSSRPIISACFHSSVTARQAASTADQQPAWTPQSQRVGVIARKKGMSTFWDEWGARMPTTILQLEDVQVLDVRTEEKHGYTALQVGCTNKKNVTKPVAIHYSKLNVEPKQSVAEFRVTDDALLPVGTILNAAHFVPGQYVDVTAPSIGKGFAGVMKRWNFAGLPASHGVSLAHRSAGSTGQRKWPSKVFKGKKMAGRMGGKSVTVQSLKVLKIDTELNLVYVKGCVPGFDDQFVKIKDAVKKHGAKRFPSDTLPPPFPTVKDADLQAMPRELIANSGEGKDPFTTKE</sequence>
<dbReference type="FunFam" id="3.30.160.810:FF:000001">
    <property type="entry name" value="50S ribosomal protein L3"/>
    <property type="match status" value="1"/>
</dbReference>
<dbReference type="GeneID" id="75917536"/>
<dbReference type="RefSeq" id="XP_051440682.1">
    <property type="nucleotide sequence ID" value="XM_051592193.1"/>
</dbReference>
<comment type="similarity">
    <text evidence="2 8">Belongs to the universal ribosomal protein uL3 family.</text>
</comment>